<dbReference type="InterPro" id="IPR002192">
    <property type="entry name" value="PPDK_AMP/ATP-bd"/>
</dbReference>
<dbReference type="Gene3D" id="1.20.80.30">
    <property type="match status" value="1"/>
</dbReference>
<accession>A0AA41Z360</accession>
<gene>
    <name evidence="3" type="ORF">M8523_29885</name>
</gene>
<dbReference type="Gene3D" id="3.30.470.20">
    <property type="entry name" value="ATP-grasp fold, B domain"/>
    <property type="match status" value="1"/>
</dbReference>
<keyword evidence="4" id="KW-1185">Reference proteome</keyword>
<evidence type="ECO:0000259" key="1">
    <source>
        <dbReference type="Pfam" id="PF00391"/>
    </source>
</evidence>
<comment type="caution">
    <text evidence="3">The sequence shown here is derived from an EMBL/GenBank/DDBJ whole genome shotgun (WGS) entry which is preliminary data.</text>
</comment>
<evidence type="ECO:0000313" key="3">
    <source>
        <dbReference type="EMBL" id="MCW6512146.1"/>
    </source>
</evidence>
<dbReference type="Gene3D" id="3.30.1490.20">
    <property type="entry name" value="ATP-grasp fold, A domain"/>
    <property type="match status" value="1"/>
</dbReference>
<dbReference type="EMBL" id="JAMOIM010000041">
    <property type="protein sequence ID" value="MCW6512146.1"/>
    <property type="molecule type" value="Genomic_DNA"/>
</dbReference>
<dbReference type="Gene3D" id="3.50.30.10">
    <property type="entry name" value="Phosphohistidine domain"/>
    <property type="match status" value="1"/>
</dbReference>
<evidence type="ECO:0000313" key="4">
    <source>
        <dbReference type="Proteomes" id="UP001165667"/>
    </source>
</evidence>
<dbReference type="SUPFAM" id="SSF52009">
    <property type="entry name" value="Phosphohistidine domain"/>
    <property type="match status" value="1"/>
</dbReference>
<evidence type="ECO:0000259" key="2">
    <source>
        <dbReference type="Pfam" id="PF01326"/>
    </source>
</evidence>
<sequence length="540" mass="58180">MWWAMFSQLSPVGPRQPFYMVLAGEALPPGKAVEVGNKAYNLMCMASVGLPVPAAFVLPTHWCEGCPPGHERATALTNALADGIARLERATGQTFGSGRKPLLVSVRSGASISMPGMMETVLDVGLNDESVEGLIRTTGNPRLAWDSYRRLIQGFAEVVQALPVEPFDRLIQEALVTELCANERGLDHVALRQLAKAMLARFRDLAGTPFPQSPTDQLSRATDAVFRSWDAPKAAEYRRLNHIDDAIGTAVTIQTMVFGNAGGRSGAGVGFTRDPATGENVLYIDFQFDGQGEDVVAGRIAIRDPERLRSALPAIWDRLEEIRGMLETMFGDVQDFEFTVQDGKLYLLQTRTAKRTPWAALRIAVDLVEEGLVKPADALERLHGIDLDGVVRNRLSGTQDPPLASATVAGIGVAAGRIALDPAAAKRYAAGRDPAILVRRETTTADILGMADAAGILTALGGRTSHAAVVARQLGKVCLVGCSELSSDLGDRTCRIGPRTLAEGDWLTLDGNSGFVYAGHLQTLVEHPERELAAIRKWVR</sequence>
<dbReference type="Pfam" id="PF01326">
    <property type="entry name" value="PPDK_N"/>
    <property type="match status" value="1"/>
</dbReference>
<dbReference type="AlphaFoldDB" id="A0AA41Z360"/>
<dbReference type="SUPFAM" id="SSF56059">
    <property type="entry name" value="Glutathione synthetase ATP-binding domain-like"/>
    <property type="match status" value="1"/>
</dbReference>
<dbReference type="Pfam" id="PF00391">
    <property type="entry name" value="PEP-utilizers"/>
    <property type="match status" value="1"/>
</dbReference>
<dbReference type="InterPro" id="IPR010121">
    <property type="entry name" value="Pyruvate_phosphate_dikinase"/>
</dbReference>
<proteinExistence type="predicted"/>
<dbReference type="GO" id="GO:0050242">
    <property type="term" value="F:pyruvate, phosphate dikinase activity"/>
    <property type="evidence" value="ECO:0007669"/>
    <property type="project" value="InterPro"/>
</dbReference>
<dbReference type="GO" id="GO:0016301">
    <property type="term" value="F:kinase activity"/>
    <property type="evidence" value="ECO:0007669"/>
    <property type="project" value="InterPro"/>
</dbReference>
<organism evidence="3 4">
    <name type="scientific">Lichenifustis flavocetrariae</name>
    <dbReference type="NCBI Taxonomy" id="2949735"/>
    <lineage>
        <taxon>Bacteria</taxon>
        <taxon>Pseudomonadati</taxon>
        <taxon>Pseudomonadota</taxon>
        <taxon>Alphaproteobacteria</taxon>
        <taxon>Hyphomicrobiales</taxon>
        <taxon>Lichenihabitantaceae</taxon>
        <taxon>Lichenifustis</taxon>
    </lineage>
</organism>
<feature type="domain" description="PEP-utilising enzyme mobile" evidence="1">
    <location>
        <begin position="433"/>
        <end position="514"/>
    </location>
</feature>
<dbReference type="Gene3D" id="1.10.189.10">
    <property type="entry name" value="Pyruvate Phosphate Dikinase, domain 2"/>
    <property type="match status" value="1"/>
</dbReference>
<dbReference type="InterPro" id="IPR013815">
    <property type="entry name" value="ATP_grasp_subdomain_1"/>
</dbReference>
<name>A0AA41Z360_9HYPH</name>
<dbReference type="GO" id="GO:0005524">
    <property type="term" value="F:ATP binding"/>
    <property type="evidence" value="ECO:0007669"/>
    <property type="project" value="InterPro"/>
</dbReference>
<dbReference type="RefSeq" id="WP_282588533.1">
    <property type="nucleotide sequence ID" value="NZ_JAMOIM010000041.1"/>
</dbReference>
<dbReference type="InterPro" id="IPR036637">
    <property type="entry name" value="Phosphohistidine_dom_sf"/>
</dbReference>
<dbReference type="PANTHER" id="PTHR22931">
    <property type="entry name" value="PHOSPHOENOLPYRUVATE DIKINASE-RELATED"/>
    <property type="match status" value="1"/>
</dbReference>
<feature type="domain" description="Pyruvate phosphate dikinase AMP/ATP-binding" evidence="2">
    <location>
        <begin position="75"/>
        <end position="300"/>
    </location>
</feature>
<dbReference type="InterPro" id="IPR018274">
    <property type="entry name" value="PEP_util_AS"/>
</dbReference>
<dbReference type="InterPro" id="IPR008279">
    <property type="entry name" value="PEP-util_enz_mobile_dom"/>
</dbReference>
<dbReference type="PANTHER" id="PTHR22931:SF9">
    <property type="entry name" value="PYRUVATE, PHOSPHATE DIKINASE 1, CHLOROPLASTIC"/>
    <property type="match status" value="1"/>
</dbReference>
<dbReference type="PROSITE" id="PS00370">
    <property type="entry name" value="PEP_ENZYMES_PHOS_SITE"/>
    <property type="match status" value="1"/>
</dbReference>
<protein>
    <submittedName>
        <fullName evidence="3">PEP-utilizing enzyme</fullName>
    </submittedName>
</protein>
<reference evidence="3" key="1">
    <citation type="submission" date="2022-05" db="EMBL/GenBank/DDBJ databases">
        <authorList>
            <person name="Pankratov T."/>
        </authorList>
    </citation>
    <scope>NUCLEOTIDE SEQUENCE</scope>
    <source>
        <strain evidence="3">BP6-180914</strain>
    </source>
</reference>
<dbReference type="Proteomes" id="UP001165667">
    <property type="component" value="Unassembled WGS sequence"/>
</dbReference>